<dbReference type="Proteomes" id="UP000789405">
    <property type="component" value="Unassembled WGS sequence"/>
</dbReference>
<name>A0A9N9IKB2_9GLOM</name>
<dbReference type="AlphaFoldDB" id="A0A9N9IKB2"/>
<organism evidence="1 2">
    <name type="scientific">Dentiscutata erythropus</name>
    <dbReference type="NCBI Taxonomy" id="1348616"/>
    <lineage>
        <taxon>Eukaryota</taxon>
        <taxon>Fungi</taxon>
        <taxon>Fungi incertae sedis</taxon>
        <taxon>Mucoromycota</taxon>
        <taxon>Glomeromycotina</taxon>
        <taxon>Glomeromycetes</taxon>
        <taxon>Diversisporales</taxon>
        <taxon>Gigasporaceae</taxon>
        <taxon>Dentiscutata</taxon>
    </lineage>
</organism>
<accession>A0A9N9IKB2</accession>
<keyword evidence="2" id="KW-1185">Reference proteome</keyword>
<evidence type="ECO:0000313" key="1">
    <source>
        <dbReference type="EMBL" id="CAG8738291.1"/>
    </source>
</evidence>
<protein>
    <submittedName>
        <fullName evidence="1">7027_t:CDS:1</fullName>
    </submittedName>
</protein>
<comment type="caution">
    <text evidence="1">The sequence shown here is derived from an EMBL/GenBank/DDBJ whole genome shotgun (WGS) entry which is preliminary data.</text>
</comment>
<dbReference type="EMBL" id="CAJVPY010013067">
    <property type="protein sequence ID" value="CAG8738291.1"/>
    <property type="molecule type" value="Genomic_DNA"/>
</dbReference>
<sequence length="50" mass="5695">IAHESGVHKISTTTIKEPIDKILNSLSKDTNFTNFLERSCKENHLKIEDV</sequence>
<feature type="non-terminal residue" evidence="1">
    <location>
        <position position="1"/>
    </location>
</feature>
<dbReference type="OrthoDB" id="2389680at2759"/>
<evidence type="ECO:0000313" key="2">
    <source>
        <dbReference type="Proteomes" id="UP000789405"/>
    </source>
</evidence>
<gene>
    <name evidence="1" type="ORF">DERYTH_LOCUS15765</name>
</gene>
<reference evidence="1" key="1">
    <citation type="submission" date="2021-06" db="EMBL/GenBank/DDBJ databases">
        <authorList>
            <person name="Kallberg Y."/>
            <person name="Tangrot J."/>
            <person name="Rosling A."/>
        </authorList>
    </citation>
    <scope>NUCLEOTIDE SEQUENCE</scope>
    <source>
        <strain evidence="1">MA453B</strain>
    </source>
</reference>
<proteinExistence type="predicted"/>